<accession>A0ABX1LYH6</accession>
<reference evidence="1 2" key="1">
    <citation type="submission" date="2018-06" db="EMBL/GenBank/DDBJ databases">
        <title>Comparative genomics of Brasilonema spp. strains.</title>
        <authorList>
            <person name="Alvarenga D.O."/>
            <person name="Fiore M.F."/>
            <person name="Varani A.M."/>
        </authorList>
    </citation>
    <scope>NUCLEOTIDE SEQUENCE [LARGE SCALE GENOMIC DNA]</scope>
    <source>
        <strain evidence="1 2">UFV-OR1</strain>
    </source>
</reference>
<evidence type="ECO:0000313" key="1">
    <source>
        <dbReference type="EMBL" id="NMF61263.1"/>
    </source>
</evidence>
<dbReference type="Proteomes" id="UP000762253">
    <property type="component" value="Unassembled WGS sequence"/>
</dbReference>
<organism evidence="1 2">
    <name type="scientific">Brasilonema octagenarum UFV-OR1</name>
    <dbReference type="NCBI Taxonomy" id="417115"/>
    <lineage>
        <taxon>Bacteria</taxon>
        <taxon>Bacillati</taxon>
        <taxon>Cyanobacteriota</taxon>
        <taxon>Cyanophyceae</taxon>
        <taxon>Nostocales</taxon>
        <taxon>Scytonemataceae</taxon>
        <taxon>Brasilonema</taxon>
        <taxon>Octagenarum group</taxon>
    </lineage>
</organism>
<gene>
    <name evidence="1" type="ORF">DP115_00035</name>
</gene>
<evidence type="ECO:0008006" key="3">
    <source>
        <dbReference type="Google" id="ProtNLM"/>
    </source>
</evidence>
<keyword evidence="2" id="KW-1185">Reference proteome</keyword>
<name>A0ABX1LYH6_9CYAN</name>
<dbReference type="Pfam" id="PF13565">
    <property type="entry name" value="HTH_32"/>
    <property type="match status" value="1"/>
</dbReference>
<dbReference type="EMBL" id="QMEC01000001">
    <property type="protein sequence ID" value="NMF61263.1"/>
    <property type="molecule type" value="Genomic_DNA"/>
</dbReference>
<dbReference type="SUPFAM" id="SSF46689">
    <property type="entry name" value="Homeodomain-like"/>
    <property type="match status" value="1"/>
</dbReference>
<protein>
    <recommendedName>
        <fullName evidence="3">Transposase</fullName>
    </recommendedName>
</protein>
<proteinExistence type="predicted"/>
<comment type="caution">
    <text evidence="1">The sequence shown here is derived from an EMBL/GenBank/DDBJ whole genome shotgun (WGS) entry which is preliminary data.</text>
</comment>
<evidence type="ECO:0000313" key="2">
    <source>
        <dbReference type="Proteomes" id="UP000762253"/>
    </source>
</evidence>
<dbReference type="InterPro" id="IPR009057">
    <property type="entry name" value="Homeodomain-like_sf"/>
</dbReference>
<sequence length="105" mass="11808">MRRFLRRASLNASALKVNVSTVERTRQKFVTGSIDFALEDRPHPPKPRKLDGKQEAFLIATACSSPPEGRTRWTMQLLADELVGIGVVDSICDQTVRCYLKKTFA</sequence>